<reference evidence="3" key="1">
    <citation type="journal article" date="2022" name="Int. J. Mol. Sci.">
        <title>Draft Genome of Tanacetum Coccineum: Genomic Comparison of Closely Related Tanacetum-Family Plants.</title>
        <authorList>
            <person name="Yamashiro T."/>
            <person name="Shiraishi A."/>
            <person name="Nakayama K."/>
            <person name="Satake H."/>
        </authorList>
    </citation>
    <scope>NUCLEOTIDE SEQUENCE</scope>
</reference>
<name>A0ABQ5CGP5_9ASTR</name>
<comment type="caution">
    <text evidence="3">The sequence shown here is derived from an EMBL/GenBank/DDBJ whole genome shotgun (WGS) entry which is preliminary data.</text>
</comment>
<evidence type="ECO:0000256" key="1">
    <source>
        <dbReference type="SAM" id="MobiDB-lite"/>
    </source>
</evidence>
<keyword evidence="4" id="KW-1185">Reference proteome</keyword>
<accession>A0ABQ5CGP5</accession>
<feature type="compositionally biased region" description="Basic and acidic residues" evidence="1">
    <location>
        <begin position="286"/>
        <end position="299"/>
    </location>
</feature>
<dbReference type="PANTHER" id="PTHR48475:SF2">
    <property type="entry name" value="RIBONUCLEASE H"/>
    <property type="match status" value="1"/>
</dbReference>
<dbReference type="PANTHER" id="PTHR48475">
    <property type="entry name" value="RIBONUCLEASE H"/>
    <property type="match status" value="1"/>
</dbReference>
<dbReference type="GO" id="GO:0003964">
    <property type="term" value="F:RNA-directed DNA polymerase activity"/>
    <property type="evidence" value="ECO:0007669"/>
    <property type="project" value="UniProtKB-KW"/>
</dbReference>
<evidence type="ECO:0000313" key="4">
    <source>
        <dbReference type="Proteomes" id="UP001151760"/>
    </source>
</evidence>
<keyword evidence="3" id="KW-0548">Nucleotidyltransferase</keyword>
<dbReference type="EMBL" id="BQNB010014101">
    <property type="protein sequence ID" value="GJT24024.1"/>
    <property type="molecule type" value="Genomic_DNA"/>
</dbReference>
<protein>
    <submittedName>
        <fullName evidence="3">Reverse transcriptase domain-containing protein</fullName>
    </submittedName>
</protein>
<proteinExistence type="predicted"/>
<feature type="domain" description="Integrase zinc-binding" evidence="2">
    <location>
        <begin position="159"/>
        <end position="211"/>
    </location>
</feature>
<evidence type="ECO:0000313" key="3">
    <source>
        <dbReference type="EMBL" id="GJT24024.1"/>
    </source>
</evidence>
<sequence length="320" mass="36675">MITVLMNSPIKQRLSKPKKSRRVAKWAIELGEHDIVFQERGDKTPKDFLFEVPLEDNKKKAEEKADTKSTKTELSYKWKFFTNRAASSDGSGAGLMLTNPEGKEYTYSLCFGFEITNNEVEYEALLAGLRISQEMEIISLAIFVNSQLLVNQIKASPQADEIIKEVHEGSYGFNVEPRSMVVRITKQGYYWPSMHRDATNVLQDCEKCNQKEIPFSLTYGFEAIIPIPEHDVAKDDSGRIKEVDKRIGNKEIASIEEAYYRIIHEAHRYGYMKSHMKTVKNGQTRTQERKSEQKPEKVKSTVNSSQSWSTEVNKTQNVSK</sequence>
<keyword evidence="3" id="KW-0695">RNA-directed DNA polymerase</keyword>
<reference evidence="3" key="2">
    <citation type="submission" date="2022-01" db="EMBL/GenBank/DDBJ databases">
        <authorList>
            <person name="Yamashiro T."/>
            <person name="Shiraishi A."/>
            <person name="Satake H."/>
            <person name="Nakayama K."/>
        </authorList>
    </citation>
    <scope>NUCLEOTIDE SEQUENCE</scope>
</reference>
<dbReference type="Gene3D" id="3.30.420.10">
    <property type="entry name" value="Ribonuclease H-like superfamily/Ribonuclease H"/>
    <property type="match status" value="1"/>
</dbReference>
<dbReference type="Pfam" id="PF17921">
    <property type="entry name" value="Integrase_H2C2"/>
    <property type="match status" value="1"/>
</dbReference>
<dbReference type="InterPro" id="IPR041588">
    <property type="entry name" value="Integrase_H2C2"/>
</dbReference>
<keyword evidence="3" id="KW-0808">Transferase</keyword>
<organism evidence="3 4">
    <name type="scientific">Tanacetum coccineum</name>
    <dbReference type="NCBI Taxonomy" id="301880"/>
    <lineage>
        <taxon>Eukaryota</taxon>
        <taxon>Viridiplantae</taxon>
        <taxon>Streptophyta</taxon>
        <taxon>Embryophyta</taxon>
        <taxon>Tracheophyta</taxon>
        <taxon>Spermatophyta</taxon>
        <taxon>Magnoliopsida</taxon>
        <taxon>eudicotyledons</taxon>
        <taxon>Gunneridae</taxon>
        <taxon>Pentapetalae</taxon>
        <taxon>asterids</taxon>
        <taxon>campanulids</taxon>
        <taxon>Asterales</taxon>
        <taxon>Asteraceae</taxon>
        <taxon>Asteroideae</taxon>
        <taxon>Anthemideae</taxon>
        <taxon>Anthemidinae</taxon>
        <taxon>Tanacetum</taxon>
    </lineage>
</organism>
<dbReference type="InterPro" id="IPR036397">
    <property type="entry name" value="RNaseH_sf"/>
</dbReference>
<gene>
    <name evidence="3" type="ORF">Tco_0893961</name>
</gene>
<dbReference type="SUPFAM" id="SSF53098">
    <property type="entry name" value="Ribonuclease H-like"/>
    <property type="match status" value="1"/>
</dbReference>
<feature type="compositionally biased region" description="Polar residues" evidence="1">
    <location>
        <begin position="300"/>
        <end position="320"/>
    </location>
</feature>
<dbReference type="InterPro" id="IPR012337">
    <property type="entry name" value="RNaseH-like_sf"/>
</dbReference>
<dbReference type="Proteomes" id="UP001151760">
    <property type="component" value="Unassembled WGS sequence"/>
</dbReference>
<feature type="region of interest" description="Disordered" evidence="1">
    <location>
        <begin position="280"/>
        <end position="320"/>
    </location>
</feature>
<evidence type="ECO:0000259" key="2">
    <source>
        <dbReference type="Pfam" id="PF17921"/>
    </source>
</evidence>